<dbReference type="OrthoDB" id="10251381at2759"/>
<dbReference type="AlphaFoldDB" id="A0A4V1J266"/>
<evidence type="ECO:0000259" key="7">
    <source>
        <dbReference type="Pfam" id="PF08154"/>
    </source>
</evidence>
<evidence type="ECO:0000256" key="3">
    <source>
        <dbReference type="ARBA" id="ARBA00022737"/>
    </source>
</evidence>
<gene>
    <name evidence="8" type="ORF">SYNPS1DRAFT_26850</name>
</gene>
<reference evidence="9" key="1">
    <citation type="journal article" date="2018" name="Nat. Microbiol.">
        <title>Leveraging single-cell genomics to expand the fungal tree of life.</title>
        <authorList>
            <person name="Ahrendt S.R."/>
            <person name="Quandt C.A."/>
            <person name="Ciobanu D."/>
            <person name="Clum A."/>
            <person name="Salamov A."/>
            <person name="Andreopoulos B."/>
            <person name="Cheng J.F."/>
            <person name="Woyke T."/>
            <person name="Pelin A."/>
            <person name="Henrissat B."/>
            <person name="Reynolds N.K."/>
            <person name="Benny G.L."/>
            <person name="Smith M.E."/>
            <person name="James T.Y."/>
            <person name="Grigoriev I.V."/>
        </authorList>
    </citation>
    <scope>NUCLEOTIDE SEQUENCE [LARGE SCALE GENOMIC DNA]</scope>
    <source>
        <strain evidence="9">Benny S71-1</strain>
    </source>
</reference>
<evidence type="ECO:0000256" key="5">
    <source>
        <dbReference type="PROSITE-ProRule" id="PRU00221"/>
    </source>
</evidence>
<protein>
    <submittedName>
        <fullName evidence="8">WD40-repeat-containing domain protein</fullName>
    </submittedName>
</protein>
<dbReference type="SMART" id="SM00320">
    <property type="entry name" value="WD40"/>
    <property type="match status" value="3"/>
</dbReference>
<evidence type="ECO:0000256" key="1">
    <source>
        <dbReference type="ARBA" id="ARBA00004604"/>
    </source>
</evidence>
<dbReference type="Pfam" id="PF00400">
    <property type="entry name" value="WD40"/>
    <property type="match status" value="3"/>
</dbReference>
<feature type="domain" description="NLE" evidence="7">
    <location>
        <begin position="17"/>
        <end position="80"/>
    </location>
</feature>
<dbReference type="SUPFAM" id="SSF50978">
    <property type="entry name" value="WD40 repeat-like"/>
    <property type="match status" value="1"/>
</dbReference>
<dbReference type="InterPro" id="IPR036322">
    <property type="entry name" value="WD40_repeat_dom_sf"/>
</dbReference>
<dbReference type="PROSITE" id="PS50082">
    <property type="entry name" value="WD_REPEATS_2"/>
    <property type="match status" value="1"/>
</dbReference>
<dbReference type="PROSITE" id="PS50294">
    <property type="entry name" value="WD_REPEATS_REGION"/>
    <property type="match status" value="1"/>
</dbReference>
<feature type="region of interest" description="Disordered" evidence="6">
    <location>
        <begin position="221"/>
        <end position="244"/>
    </location>
</feature>
<feature type="compositionally biased region" description="Acidic residues" evidence="6">
    <location>
        <begin position="222"/>
        <end position="232"/>
    </location>
</feature>
<evidence type="ECO:0000256" key="4">
    <source>
        <dbReference type="ARBA" id="ARBA00023242"/>
    </source>
</evidence>
<sequence length="320" mass="34436">MVMATAMDQSAAQNQQVQVRFIAEQEQYVVTDAPTLVPVHLKRYGLSEIVNHLLGTADAPVPFAFFIQGRHLRGSLADYLQEQGLSTEHVIELHYTPTAKPPRELSTLSHDDWVAAVDMTKTHFLSGAYDGVVRVFNHSNELVRQLTGHEGPVTAVHAVQTSGRIHEGIDAMNADVCAKGQPTFKGIGHEGTVTALASNAAGSMLYSASWDGTIKAWRCHSDDDDEGSDEGEQDRSVAISSKRRKGNLPVKTASASFLGHTGAVTSISIPEAASSSAASSSNVLYSAGWDHTLRSWDIAAGMCTQQIRWFGARMGSAYIG</sequence>
<accession>A0A4V1J266</accession>
<name>A0A4V1J266_9FUNG</name>
<dbReference type="Proteomes" id="UP000278143">
    <property type="component" value="Unassembled WGS sequence"/>
</dbReference>
<dbReference type="EMBL" id="KZ989197">
    <property type="protein sequence ID" value="RKP27489.1"/>
    <property type="molecule type" value="Genomic_DNA"/>
</dbReference>
<dbReference type="Pfam" id="PF08154">
    <property type="entry name" value="NLE"/>
    <property type="match status" value="1"/>
</dbReference>
<evidence type="ECO:0000313" key="9">
    <source>
        <dbReference type="Proteomes" id="UP000278143"/>
    </source>
</evidence>
<dbReference type="GO" id="GO:0005730">
    <property type="term" value="C:nucleolus"/>
    <property type="evidence" value="ECO:0007669"/>
    <property type="project" value="UniProtKB-SubCell"/>
</dbReference>
<dbReference type="InterPro" id="IPR019775">
    <property type="entry name" value="WD40_repeat_CS"/>
</dbReference>
<dbReference type="PROSITE" id="PS00678">
    <property type="entry name" value="WD_REPEATS_1"/>
    <property type="match status" value="1"/>
</dbReference>
<dbReference type="InterPro" id="IPR012972">
    <property type="entry name" value="NLE"/>
</dbReference>
<dbReference type="PANTHER" id="PTHR19855">
    <property type="entry name" value="WD40 REPEAT PROTEIN 12, 37"/>
    <property type="match status" value="1"/>
</dbReference>
<dbReference type="Gene3D" id="2.130.10.10">
    <property type="entry name" value="YVTN repeat-like/Quinoprotein amine dehydrogenase"/>
    <property type="match status" value="1"/>
</dbReference>
<organism evidence="8 9">
    <name type="scientific">Syncephalis pseudoplumigaleata</name>
    <dbReference type="NCBI Taxonomy" id="1712513"/>
    <lineage>
        <taxon>Eukaryota</taxon>
        <taxon>Fungi</taxon>
        <taxon>Fungi incertae sedis</taxon>
        <taxon>Zoopagomycota</taxon>
        <taxon>Zoopagomycotina</taxon>
        <taxon>Zoopagomycetes</taxon>
        <taxon>Zoopagales</taxon>
        <taxon>Piptocephalidaceae</taxon>
        <taxon>Syncephalis</taxon>
    </lineage>
</organism>
<dbReference type="PANTHER" id="PTHR19855:SF11">
    <property type="entry name" value="RIBOSOME BIOGENESIS PROTEIN WDR12"/>
    <property type="match status" value="1"/>
</dbReference>
<keyword evidence="3" id="KW-0677">Repeat</keyword>
<evidence type="ECO:0000256" key="6">
    <source>
        <dbReference type="SAM" id="MobiDB-lite"/>
    </source>
</evidence>
<proteinExistence type="predicted"/>
<evidence type="ECO:0000256" key="2">
    <source>
        <dbReference type="ARBA" id="ARBA00022574"/>
    </source>
</evidence>
<keyword evidence="4" id="KW-0539">Nucleus</keyword>
<keyword evidence="2 5" id="KW-0853">WD repeat</keyword>
<keyword evidence="9" id="KW-1185">Reference proteome</keyword>
<dbReference type="InterPro" id="IPR015943">
    <property type="entry name" value="WD40/YVTN_repeat-like_dom_sf"/>
</dbReference>
<dbReference type="InterPro" id="IPR001680">
    <property type="entry name" value="WD40_rpt"/>
</dbReference>
<feature type="repeat" description="WD" evidence="5">
    <location>
        <begin position="186"/>
        <end position="217"/>
    </location>
</feature>
<evidence type="ECO:0000313" key="8">
    <source>
        <dbReference type="EMBL" id="RKP27489.1"/>
    </source>
</evidence>
<comment type="subcellular location">
    <subcellularLocation>
        <location evidence="1">Nucleus</location>
        <location evidence="1">Nucleolus</location>
    </subcellularLocation>
</comment>